<sequence>MSTTKGKVLNRYHVIFLAQSVMLGTGILSLPQKLSSMGYSQTFMPLLYGLIATLTLFAMVWLCSKFPNDDLFKMNEILLGKYIGKAINFFIILQCTVFSAGIISNYMHLIQSTALQEQTITLPVLCFLLLLIYIVNGGIKSIARFCIMTFFITIWMFYFTRWAIEKGSVSHFLPLFNFTTKEFYAAFKQGYFSFLGYELIVFYFPFIIDKKKAFRHSLLGVWISVFLCFITTLISVMYYSEWQLKNVEFSVLNLFKAGEFTFIERIDIIGITLWVFLILTSMTAYVWCAKQGAHALFPLPKKKKNYYLYMITCLIFVIIKMPVSREVQDKLFLASNYIGYILIIWPLFLIMIYLFRKKQVQV</sequence>
<dbReference type="NCBIfam" id="TIGR00912">
    <property type="entry name" value="2A0309"/>
    <property type="match status" value="1"/>
</dbReference>
<reference evidence="9 10" key="1">
    <citation type="submission" date="2017-10" db="EMBL/GenBank/DDBJ databases">
        <title>Draft genome of Lysinibacillus fusiformis strain Juneja, a laboratory-derived pathogen of Drosophila melanogaster.</title>
        <authorList>
            <person name="Smith B.R."/>
            <person name="Unckless R.L."/>
        </authorList>
    </citation>
    <scope>NUCLEOTIDE SEQUENCE [LARGE SCALE GENOMIC DNA]</scope>
    <source>
        <strain evidence="9 10">Juneja</strain>
    </source>
</reference>
<keyword evidence="3" id="KW-0813">Transport</keyword>
<dbReference type="PANTHER" id="PTHR34975">
    <property type="entry name" value="SPORE GERMINATION PROTEIN A2"/>
    <property type="match status" value="1"/>
</dbReference>
<comment type="caution">
    <text evidence="9">The sequence shown here is derived from an EMBL/GenBank/DDBJ whole genome shotgun (WGS) entry which is preliminary data.</text>
</comment>
<evidence type="ECO:0000256" key="7">
    <source>
        <dbReference type="ARBA" id="ARBA00023136"/>
    </source>
</evidence>
<feature type="transmembrane region" description="Helical" evidence="8">
    <location>
        <begin position="268"/>
        <end position="287"/>
    </location>
</feature>
<dbReference type="GO" id="GO:0009847">
    <property type="term" value="P:spore germination"/>
    <property type="evidence" value="ECO:0007669"/>
    <property type="project" value="InterPro"/>
</dbReference>
<evidence type="ECO:0000256" key="8">
    <source>
        <dbReference type="SAM" id="Phobius"/>
    </source>
</evidence>
<dbReference type="InterPro" id="IPR004761">
    <property type="entry name" value="Spore_GerAB"/>
</dbReference>
<comment type="subcellular location">
    <subcellularLocation>
        <location evidence="1">Membrane</location>
        <topology evidence="1">Multi-pass membrane protein</topology>
    </subcellularLocation>
</comment>
<dbReference type="EMBL" id="PDFK01000001">
    <property type="protein sequence ID" value="PKU52841.1"/>
    <property type="molecule type" value="Genomic_DNA"/>
</dbReference>
<dbReference type="RefSeq" id="WP_051891585.1">
    <property type="nucleotide sequence ID" value="NZ_JAZBNI010000010.1"/>
</dbReference>
<feature type="transmembrane region" description="Helical" evidence="8">
    <location>
        <begin position="119"/>
        <end position="135"/>
    </location>
</feature>
<organism evidence="9 10">
    <name type="scientific">Lysinibacillus fusiformis</name>
    <dbReference type="NCBI Taxonomy" id="28031"/>
    <lineage>
        <taxon>Bacteria</taxon>
        <taxon>Bacillati</taxon>
        <taxon>Bacillota</taxon>
        <taxon>Bacilli</taxon>
        <taxon>Bacillales</taxon>
        <taxon>Bacillaceae</taxon>
        <taxon>Lysinibacillus</taxon>
    </lineage>
</organism>
<keyword evidence="7 8" id="KW-0472">Membrane</keyword>
<evidence type="ECO:0000256" key="4">
    <source>
        <dbReference type="ARBA" id="ARBA00022544"/>
    </source>
</evidence>
<dbReference type="PANTHER" id="PTHR34975:SF2">
    <property type="entry name" value="SPORE GERMINATION PROTEIN A2"/>
    <property type="match status" value="1"/>
</dbReference>
<dbReference type="Pfam" id="PF03845">
    <property type="entry name" value="Spore_permease"/>
    <property type="match status" value="1"/>
</dbReference>
<keyword evidence="6 8" id="KW-1133">Transmembrane helix</keyword>
<feature type="transmembrane region" description="Helical" evidence="8">
    <location>
        <begin position="42"/>
        <end position="62"/>
    </location>
</feature>
<evidence type="ECO:0000256" key="1">
    <source>
        <dbReference type="ARBA" id="ARBA00004141"/>
    </source>
</evidence>
<dbReference type="Gene3D" id="1.20.1740.10">
    <property type="entry name" value="Amino acid/polyamine transporter I"/>
    <property type="match status" value="1"/>
</dbReference>
<evidence type="ECO:0000313" key="9">
    <source>
        <dbReference type="EMBL" id="PKU52841.1"/>
    </source>
</evidence>
<feature type="transmembrane region" description="Helical" evidence="8">
    <location>
        <begin position="307"/>
        <end position="325"/>
    </location>
</feature>
<feature type="transmembrane region" description="Helical" evidence="8">
    <location>
        <begin position="12"/>
        <end position="30"/>
    </location>
</feature>
<name>A0A2I0V3G6_9BACI</name>
<gene>
    <name evidence="9" type="ORF">CRI88_00500</name>
</gene>
<feature type="transmembrane region" description="Helical" evidence="8">
    <location>
        <begin position="184"/>
        <end position="206"/>
    </location>
</feature>
<comment type="similarity">
    <text evidence="2">Belongs to the amino acid-polyamine-organocation (APC) superfamily. Spore germination protein (SGP) (TC 2.A.3.9) family.</text>
</comment>
<keyword evidence="5 8" id="KW-0812">Transmembrane</keyword>
<keyword evidence="4" id="KW-0309">Germination</keyword>
<evidence type="ECO:0000313" key="10">
    <source>
        <dbReference type="Proteomes" id="UP000234956"/>
    </source>
</evidence>
<feature type="transmembrane region" description="Helical" evidence="8">
    <location>
        <begin position="218"/>
        <end position="239"/>
    </location>
</feature>
<proteinExistence type="inferred from homology"/>
<dbReference type="Proteomes" id="UP000234956">
    <property type="component" value="Unassembled WGS sequence"/>
</dbReference>
<dbReference type="AlphaFoldDB" id="A0A2I0V3G6"/>
<evidence type="ECO:0000256" key="5">
    <source>
        <dbReference type="ARBA" id="ARBA00022692"/>
    </source>
</evidence>
<evidence type="ECO:0000256" key="3">
    <source>
        <dbReference type="ARBA" id="ARBA00022448"/>
    </source>
</evidence>
<protein>
    <submittedName>
        <fullName evidence="9">Spore gernimation protein</fullName>
    </submittedName>
</protein>
<evidence type="ECO:0000256" key="2">
    <source>
        <dbReference type="ARBA" id="ARBA00007998"/>
    </source>
</evidence>
<feature type="transmembrane region" description="Helical" evidence="8">
    <location>
        <begin position="142"/>
        <end position="164"/>
    </location>
</feature>
<dbReference type="GO" id="GO:0016020">
    <property type="term" value="C:membrane"/>
    <property type="evidence" value="ECO:0007669"/>
    <property type="project" value="UniProtKB-SubCell"/>
</dbReference>
<evidence type="ECO:0000256" key="6">
    <source>
        <dbReference type="ARBA" id="ARBA00022989"/>
    </source>
</evidence>
<accession>A0A2I0V3G6</accession>
<feature type="transmembrane region" description="Helical" evidence="8">
    <location>
        <begin position="82"/>
        <end position="107"/>
    </location>
</feature>
<feature type="transmembrane region" description="Helical" evidence="8">
    <location>
        <begin position="337"/>
        <end position="355"/>
    </location>
</feature>